<reference evidence="2 3" key="1">
    <citation type="journal article" date="2023" name="G3 (Bethesda)">
        <title>A chromosome-level genome assembly of Zasmidium syzygii isolated from banana leaves.</title>
        <authorList>
            <person name="van Westerhoven A.C."/>
            <person name="Mehrabi R."/>
            <person name="Talebi R."/>
            <person name="Steentjes M.B.F."/>
            <person name="Corcolon B."/>
            <person name="Chong P.A."/>
            <person name="Kema G.H.J."/>
            <person name="Seidl M.F."/>
        </authorList>
    </citation>
    <scope>NUCLEOTIDE SEQUENCE [LARGE SCALE GENOMIC DNA]</scope>
    <source>
        <strain evidence="2 3">P124</strain>
    </source>
</reference>
<keyword evidence="3" id="KW-1185">Reference proteome</keyword>
<dbReference type="Gene3D" id="2.120.10.30">
    <property type="entry name" value="TolB, C-terminal domain"/>
    <property type="match status" value="1"/>
</dbReference>
<dbReference type="SUPFAM" id="SSF63829">
    <property type="entry name" value="Calcium-dependent phosphotriesterase"/>
    <property type="match status" value="1"/>
</dbReference>
<dbReference type="PANTHER" id="PTHR42060:SF1">
    <property type="entry name" value="NHL REPEAT-CONTAINING PROTEIN"/>
    <property type="match status" value="1"/>
</dbReference>
<dbReference type="InterPro" id="IPR052998">
    <property type="entry name" value="Hetero-Diels-Alderase-like"/>
</dbReference>
<comment type="caution">
    <text evidence="2">The sequence shown here is derived from an EMBL/GenBank/DDBJ whole genome shotgun (WGS) entry which is preliminary data.</text>
</comment>
<dbReference type="EMBL" id="JAXOVC010000013">
    <property type="protein sequence ID" value="KAK4494565.1"/>
    <property type="molecule type" value="Genomic_DNA"/>
</dbReference>
<evidence type="ECO:0000313" key="2">
    <source>
        <dbReference type="EMBL" id="KAK4494565.1"/>
    </source>
</evidence>
<sequence>MFSKAPLVLAFIGALSSVSATPLGPDRTGYTFSTLTTVPGTKNLENIAMRSNSDFLVTSTTSNVLHLIPSEDPKAVVSVAEFPALGLIGIAELDKDIFYLIGSNVSGLEVAPGSNRVWRVGLTQFQSSNGAVRRPAHISLVADFPDAGLLNGMTKLDQHHLLLSDSQLGRVVKLDVRNGKYSTFSDDATLAPLSTAEGHLGIGVNGVHVFDRKLYFTSLDQGLFASIDLARPTDPAKIIVKDLVNTDDFALTADGKTAFVANNGAFTLTEVDIPGKTSRLINSTYLETASSAAFSRGPQKVLYVTGAESTSENETIGRVAVGVPKH</sequence>
<feature type="signal peptide" evidence="1">
    <location>
        <begin position="1"/>
        <end position="20"/>
    </location>
</feature>
<name>A0ABR0DZG7_ZASCE</name>
<evidence type="ECO:0000256" key="1">
    <source>
        <dbReference type="SAM" id="SignalP"/>
    </source>
</evidence>
<dbReference type="PANTHER" id="PTHR42060">
    <property type="entry name" value="NHL REPEAT-CONTAINING PROTEIN-RELATED"/>
    <property type="match status" value="1"/>
</dbReference>
<evidence type="ECO:0008006" key="4">
    <source>
        <dbReference type="Google" id="ProtNLM"/>
    </source>
</evidence>
<accession>A0ABR0DZG7</accession>
<organism evidence="2 3">
    <name type="scientific">Zasmidium cellare</name>
    <name type="common">Wine cellar mold</name>
    <name type="synonym">Racodium cellare</name>
    <dbReference type="NCBI Taxonomy" id="395010"/>
    <lineage>
        <taxon>Eukaryota</taxon>
        <taxon>Fungi</taxon>
        <taxon>Dikarya</taxon>
        <taxon>Ascomycota</taxon>
        <taxon>Pezizomycotina</taxon>
        <taxon>Dothideomycetes</taxon>
        <taxon>Dothideomycetidae</taxon>
        <taxon>Mycosphaerellales</taxon>
        <taxon>Mycosphaerellaceae</taxon>
        <taxon>Zasmidium</taxon>
    </lineage>
</organism>
<feature type="chain" id="PRO_5045594966" description="SMP-30/Gluconolactonase/LRE-like region domain-containing protein" evidence="1">
    <location>
        <begin position="21"/>
        <end position="326"/>
    </location>
</feature>
<dbReference type="Proteomes" id="UP001305779">
    <property type="component" value="Unassembled WGS sequence"/>
</dbReference>
<dbReference type="InterPro" id="IPR011042">
    <property type="entry name" value="6-blade_b-propeller_TolB-like"/>
</dbReference>
<evidence type="ECO:0000313" key="3">
    <source>
        <dbReference type="Proteomes" id="UP001305779"/>
    </source>
</evidence>
<gene>
    <name evidence="2" type="ORF">PRZ48_013921</name>
</gene>
<proteinExistence type="predicted"/>
<protein>
    <recommendedName>
        <fullName evidence="4">SMP-30/Gluconolactonase/LRE-like region domain-containing protein</fullName>
    </recommendedName>
</protein>
<keyword evidence="1" id="KW-0732">Signal</keyword>